<keyword evidence="3 6" id="KW-0812">Transmembrane</keyword>
<dbReference type="AlphaFoldDB" id="A0A1W4XIC6"/>
<protein>
    <submittedName>
        <fullName evidence="9">Transmembrane protein 135-like</fullName>
    </submittedName>
</protein>
<sequence>MNLISKEEFYKSVTYLTCYELLHPWSKSCVKACLFMSLNTVKGGTKFFIPIYLCKIIINKNKLSKRYLLLQFRCYIRSVIYATLYATFFMTSMCTCRHLCGQFFYYNVAFLGGFFGGASIFIESEFNKTLTTVLWVNLCIETMIRYLEAYGILKPNKLFFGVSFMVSCSLMTHLMMEHDPSKKFLKLWFFTPNTTDLKQMEKVKQCFHKDSCTNYIFQGAYKYFLIGYLVQTLKTVLPRAGIILKQPLLLLQLLFRKNNFMMASFFGSFIAIFRAINCYYSGKKKPEVMGFLASTSYILKHDVTIAITSFTTTLQYLLHPLRQTLEEKYKIPYRELLFMLCNGYLMHARFLHPDQCPQYVINMLKTTTNGAAENVFRNTLKWSTNKEYVKNYFFKIKENALEKFYRKLNF</sequence>
<evidence type="ECO:0000256" key="6">
    <source>
        <dbReference type="SAM" id="Phobius"/>
    </source>
</evidence>
<evidence type="ECO:0000256" key="3">
    <source>
        <dbReference type="ARBA" id="ARBA00022692"/>
    </source>
</evidence>
<dbReference type="RefSeq" id="XP_018332198.1">
    <property type="nucleotide sequence ID" value="XM_018476696.1"/>
</dbReference>
<dbReference type="PANTHER" id="PTHR12459:SF15">
    <property type="entry name" value="TRANSMEMBRANE PROTEIN 135"/>
    <property type="match status" value="1"/>
</dbReference>
<evidence type="ECO:0000256" key="5">
    <source>
        <dbReference type="ARBA" id="ARBA00023136"/>
    </source>
</evidence>
<feature type="transmembrane region" description="Helical" evidence="6">
    <location>
        <begin position="103"/>
        <end position="122"/>
    </location>
</feature>
<dbReference type="Proteomes" id="UP000192223">
    <property type="component" value="Unplaced"/>
</dbReference>
<evidence type="ECO:0000259" key="7">
    <source>
        <dbReference type="Pfam" id="PF15982"/>
    </source>
</evidence>
<keyword evidence="5 6" id="KW-0472">Membrane</keyword>
<organism evidence="8 9">
    <name type="scientific">Agrilus planipennis</name>
    <name type="common">Emerald ash borer</name>
    <name type="synonym">Agrilus marcopoli</name>
    <dbReference type="NCBI Taxonomy" id="224129"/>
    <lineage>
        <taxon>Eukaryota</taxon>
        <taxon>Metazoa</taxon>
        <taxon>Ecdysozoa</taxon>
        <taxon>Arthropoda</taxon>
        <taxon>Hexapoda</taxon>
        <taxon>Insecta</taxon>
        <taxon>Pterygota</taxon>
        <taxon>Neoptera</taxon>
        <taxon>Endopterygota</taxon>
        <taxon>Coleoptera</taxon>
        <taxon>Polyphaga</taxon>
        <taxon>Elateriformia</taxon>
        <taxon>Buprestoidea</taxon>
        <taxon>Buprestidae</taxon>
        <taxon>Agrilinae</taxon>
        <taxon>Agrilus</taxon>
    </lineage>
</organism>
<keyword evidence="4 6" id="KW-1133">Transmembrane helix</keyword>
<evidence type="ECO:0000313" key="9">
    <source>
        <dbReference type="RefSeq" id="XP_018332198.1"/>
    </source>
</evidence>
<dbReference type="InterPro" id="IPR031926">
    <property type="entry name" value="TMEM135_N"/>
</dbReference>
<dbReference type="OrthoDB" id="291792at2759"/>
<dbReference type="Pfam" id="PF15982">
    <property type="entry name" value="TMEM135_C_rich"/>
    <property type="match status" value="1"/>
</dbReference>
<evidence type="ECO:0000256" key="4">
    <source>
        <dbReference type="ARBA" id="ARBA00022989"/>
    </source>
</evidence>
<dbReference type="InParanoid" id="A0A1W4XIC6"/>
<evidence type="ECO:0000256" key="1">
    <source>
        <dbReference type="ARBA" id="ARBA00004127"/>
    </source>
</evidence>
<dbReference type="InterPro" id="IPR026749">
    <property type="entry name" value="Tmem135"/>
</dbReference>
<name>A0A1W4XIC6_AGRPL</name>
<feature type="transmembrane region" description="Helical" evidence="6">
    <location>
        <begin position="261"/>
        <end position="280"/>
    </location>
</feature>
<proteinExistence type="inferred from homology"/>
<keyword evidence="8" id="KW-1185">Reference proteome</keyword>
<gene>
    <name evidence="9" type="primary">LOC108741781</name>
</gene>
<dbReference type="KEGG" id="apln:108741781"/>
<dbReference type="PANTHER" id="PTHR12459">
    <property type="entry name" value="TRANSMEMBRANE PROTEIN 135-RELATED"/>
    <property type="match status" value="1"/>
</dbReference>
<feature type="transmembrane region" description="Helical" evidence="6">
    <location>
        <begin position="158"/>
        <end position="176"/>
    </location>
</feature>
<reference evidence="9" key="1">
    <citation type="submission" date="2025-08" db="UniProtKB">
        <authorList>
            <consortium name="RefSeq"/>
        </authorList>
    </citation>
    <scope>IDENTIFICATION</scope>
    <source>
        <tissue evidence="9">Entire body</tissue>
    </source>
</reference>
<comment type="similarity">
    <text evidence="2">Belongs to the TMEM135 family.</text>
</comment>
<dbReference type="GO" id="GO:0012505">
    <property type="term" value="C:endomembrane system"/>
    <property type="evidence" value="ECO:0007669"/>
    <property type="project" value="UniProtKB-SubCell"/>
</dbReference>
<feature type="domain" description="Transmembrane protein 135 N-terminal" evidence="7">
    <location>
        <begin position="17"/>
        <end position="145"/>
    </location>
</feature>
<feature type="transmembrane region" description="Helical" evidence="6">
    <location>
        <begin position="74"/>
        <end position="91"/>
    </location>
</feature>
<accession>A0A1W4XIC6</accession>
<evidence type="ECO:0000313" key="8">
    <source>
        <dbReference type="Proteomes" id="UP000192223"/>
    </source>
</evidence>
<evidence type="ECO:0000256" key="2">
    <source>
        <dbReference type="ARBA" id="ARBA00008924"/>
    </source>
</evidence>
<dbReference type="GeneID" id="108741781"/>
<comment type="subcellular location">
    <subcellularLocation>
        <location evidence="1">Endomembrane system</location>
        <topology evidence="1">Multi-pass membrane protein</topology>
    </subcellularLocation>
</comment>